<keyword evidence="8" id="KW-0472">Membrane</keyword>
<keyword evidence="11" id="KW-1185">Reference proteome</keyword>
<dbReference type="GO" id="GO:0009245">
    <property type="term" value="P:lipid A biosynthetic process"/>
    <property type="evidence" value="ECO:0007669"/>
    <property type="project" value="TreeGrafter"/>
</dbReference>
<comment type="catalytic activity">
    <reaction evidence="6 8">
        <text>lipid IVA (E. coli) + CMP-3-deoxy-beta-D-manno-octulosonate = alpha-Kdo-(2-&gt;6)-lipid IVA (E. coli) + CMP + H(+)</text>
        <dbReference type="Rhea" id="RHEA:28066"/>
        <dbReference type="ChEBI" id="CHEBI:15378"/>
        <dbReference type="ChEBI" id="CHEBI:58603"/>
        <dbReference type="ChEBI" id="CHEBI:60364"/>
        <dbReference type="ChEBI" id="CHEBI:60377"/>
        <dbReference type="ChEBI" id="CHEBI:85987"/>
        <dbReference type="EC" id="2.4.99.12"/>
    </reaction>
</comment>
<comment type="pathway">
    <text evidence="1 8">Bacterial outer membrane biogenesis; LPS core biosynthesis.</text>
</comment>
<dbReference type="InterPro" id="IPR038107">
    <property type="entry name" value="Glycos_transf_N_sf"/>
</dbReference>
<dbReference type="EC" id="2.4.99.12" evidence="2 8"/>
<reference evidence="11" key="1">
    <citation type="submission" date="2016-10" db="EMBL/GenBank/DDBJ databases">
        <authorList>
            <person name="Varghese N."/>
            <person name="Submissions S."/>
        </authorList>
    </citation>
    <scope>NUCLEOTIDE SEQUENCE [LARGE SCALE GENOMIC DNA]</scope>
    <source>
        <strain evidence="11">Jip14</strain>
    </source>
</reference>
<dbReference type="GO" id="GO:0043842">
    <property type="term" value="F:Kdo transferase activity"/>
    <property type="evidence" value="ECO:0007669"/>
    <property type="project" value="UniProtKB-EC"/>
</dbReference>
<evidence type="ECO:0000259" key="9">
    <source>
        <dbReference type="Pfam" id="PF04413"/>
    </source>
</evidence>
<proteinExistence type="inferred from homology"/>
<dbReference type="OrthoDB" id="9789797at2"/>
<dbReference type="Gene3D" id="3.40.50.11720">
    <property type="entry name" value="3-Deoxy-D-manno-octulosonic-acid transferase, N-terminal domain"/>
    <property type="match status" value="1"/>
</dbReference>
<feature type="active site" description="Proton acceptor" evidence="7">
    <location>
        <position position="60"/>
    </location>
</feature>
<evidence type="ECO:0000256" key="4">
    <source>
        <dbReference type="ARBA" id="ARBA00022679"/>
    </source>
</evidence>
<organism evidence="10 11">
    <name type="scientific">Parapedobacter koreensis</name>
    <dbReference type="NCBI Taxonomy" id="332977"/>
    <lineage>
        <taxon>Bacteria</taxon>
        <taxon>Pseudomonadati</taxon>
        <taxon>Bacteroidota</taxon>
        <taxon>Sphingobacteriia</taxon>
        <taxon>Sphingobacteriales</taxon>
        <taxon>Sphingobacteriaceae</taxon>
        <taxon>Parapedobacter</taxon>
    </lineage>
</organism>
<dbReference type="InterPro" id="IPR007507">
    <property type="entry name" value="Glycos_transf_N"/>
</dbReference>
<dbReference type="Proteomes" id="UP000198916">
    <property type="component" value="Unassembled WGS sequence"/>
</dbReference>
<dbReference type="EMBL" id="FNZR01000009">
    <property type="protein sequence ID" value="SEL73189.1"/>
    <property type="molecule type" value="Genomic_DNA"/>
</dbReference>
<dbReference type="AlphaFoldDB" id="A0A1H7SLC5"/>
<comment type="subcellular location">
    <subcellularLocation>
        <location evidence="8">Cell membrane</location>
    </subcellularLocation>
</comment>
<keyword evidence="8" id="KW-1003">Cell membrane</keyword>
<dbReference type="UniPathway" id="UPA00958"/>
<gene>
    <name evidence="10" type="ORF">SAMN05421740_10943</name>
</gene>
<dbReference type="GO" id="GO:0005886">
    <property type="term" value="C:plasma membrane"/>
    <property type="evidence" value="ECO:0007669"/>
    <property type="project" value="UniProtKB-SubCell"/>
</dbReference>
<dbReference type="PANTHER" id="PTHR42755">
    <property type="entry name" value="3-DEOXY-MANNO-OCTULOSONATE CYTIDYLYLTRANSFERASE"/>
    <property type="match status" value="1"/>
</dbReference>
<evidence type="ECO:0000256" key="8">
    <source>
        <dbReference type="RuleBase" id="RU365103"/>
    </source>
</evidence>
<accession>A0A1H7SLC5</accession>
<comment type="function">
    <text evidence="8">Involved in lipopolysaccharide (LPS) biosynthesis. Catalyzes the transfer of 3-deoxy-D-manno-octulosonate (Kdo) residue(s) from CMP-Kdo to lipid IV(A), the tetraacyldisaccharide-1,4'-bisphosphate precursor of lipid A.</text>
</comment>
<evidence type="ECO:0000256" key="6">
    <source>
        <dbReference type="ARBA" id="ARBA00049183"/>
    </source>
</evidence>
<name>A0A1H7SLC5_9SPHI</name>
<evidence type="ECO:0000256" key="7">
    <source>
        <dbReference type="PIRSR" id="PIRSR639901-1"/>
    </source>
</evidence>
<evidence type="ECO:0000313" key="11">
    <source>
        <dbReference type="Proteomes" id="UP000198916"/>
    </source>
</evidence>
<dbReference type="GO" id="GO:0009244">
    <property type="term" value="P:lipopolysaccharide core region biosynthetic process"/>
    <property type="evidence" value="ECO:0007669"/>
    <property type="project" value="UniProtKB-UniRule"/>
</dbReference>
<keyword evidence="4 8" id="KW-0808">Transferase</keyword>
<comment type="similarity">
    <text evidence="8">Belongs to the glycosyltransferase group 1 family.</text>
</comment>
<evidence type="ECO:0000256" key="5">
    <source>
        <dbReference type="ARBA" id="ARBA00031445"/>
    </source>
</evidence>
<feature type="domain" description="3-deoxy-D-manno-octulosonic-acid transferase N-terminal" evidence="9">
    <location>
        <begin position="45"/>
        <end position="206"/>
    </location>
</feature>
<keyword evidence="8" id="KW-0448">Lipopolysaccharide biosynthesis</keyword>
<dbReference type="Pfam" id="PF04413">
    <property type="entry name" value="Glycos_transf_N"/>
    <property type="match status" value="1"/>
</dbReference>
<evidence type="ECO:0000313" key="10">
    <source>
        <dbReference type="EMBL" id="SEL73189.1"/>
    </source>
</evidence>
<evidence type="ECO:0000256" key="1">
    <source>
        <dbReference type="ARBA" id="ARBA00004713"/>
    </source>
</evidence>
<dbReference type="STRING" id="332977.SAMN05421740_10943"/>
<dbReference type="SUPFAM" id="SSF53756">
    <property type="entry name" value="UDP-Glycosyltransferase/glycogen phosphorylase"/>
    <property type="match status" value="1"/>
</dbReference>
<sequence>MWVIYFFGIKIYGLLIWILSPFNDKAKKWIHGRKGLLAQVAREVDRHKGCIWFHFASLGEFEQGRPVLEMLKLQRPGKPIVITFYSPSGYEIRKNTPLATHVFYLPEDTPQNAAIFIQLINPEMAIFTKYEYWYFYFKTLASKGIPLYLISAIFRPNQVFFKWYGGFFRQTLGYVTYFFTQNEESRLLLNRLGFTHASVAGDTRFDRVVTLPETRKHIPEIEAFANGNPVLIAGSTWPADEQLLTHIQERFSSWKIIIAPHEIHEEHLCAIEKLFPQAIRFSDSQLATDHRSPARVLIIDNIGMLSSLYAYGTIAYIGGGFGVGIHNTLEAAAYGLPVIFGPNYRKFQEAKDLIANGAGFSIPDGAALVNAFSQLCNTQLREQAGNTAKQYVQDHAGATARILSHLNVDGDN</sequence>
<evidence type="ECO:0000256" key="2">
    <source>
        <dbReference type="ARBA" id="ARBA00012621"/>
    </source>
</evidence>
<protein>
    <recommendedName>
        <fullName evidence="3 8">3-deoxy-D-manno-octulosonic acid transferase</fullName>
        <shortName evidence="8">Kdo transferase</shortName>
        <ecNumber evidence="2 8">2.4.99.12</ecNumber>
    </recommendedName>
    <alternativeName>
        <fullName evidence="5 8">Lipid IV(A) 3-deoxy-D-manno-octulosonic acid transferase</fullName>
    </alternativeName>
</protein>
<dbReference type="InterPro" id="IPR039901">
    <property type="entry name" value="Kdotransferase"/>
</dbReference>
<dbReference type="PANTHER" id="PTHR42755:SF1">
    <property type="entry name" value="3-DEOXY-D-MANNO-OCTULOSONIC ACID TRANSFERASE, MITOCHONDRIAL-RELATED"/>
    <property type="match status" value="1"/>
</dbReference>
<evidence type="ECO:0000256" key="3">
    <source>
        <dbReference type="ARBA" id="ARBA00019077"/>
    </source>
</evidence>
<dbReference type="Gene3D" id="3.40.50.2000">
    <property type="entry name" value="Glycogen Phosphorylase B"/>
    <property type="match status" value="1"/>
</dbReference>